<keyword evidence="5" id="KW-0443">Lipid metabolism</keyword>
<evidence type="ECO:0000256" key="3">
    <source>
        <dbReference type="ARBA" id="ARBA00022679"/>
    </source>
</evidence>
<sequence length="421" mass="47090">MAILDRFLERGVKQGVLEVARPDGGVKRFGTPTEGFPEVRIRFASAKAERGILADPRLGAAEAFMDGNMIVEQGDIMELVQLLRANKRWDKGGEVRETSALKSVRAKLITLYDGINKSSKAKANVAHHYDIGNDLYRLFLDADHMQYSCAYWPREGMSLEEAQEAKLAHIAAKLALEPGQKVLDIGCGWGGMAIFLAKHADVAVKGITLSEEQLALARERAVAAGVAGRIEFELVDYRDLADRGETFDRIVSVGMFEHVGQAQYDRYFRDCARMLADDGVMLLHTIGRMGTPGATDAFTRKYIFPGGYIPALSETVASSEKVRLIASDVENLRLHYALTLREWYKRCVAARDAIIDLYDERFYRMWTFYLAGATAAFESGSMCNYQIQYIRNRRTLPLSRDYMAENEKTLMSPCVQPAIAP</sequence>
<proteinExistence type="inferred from homology"/>
<dbReference type="PANTHER" id="PTHR43667">
    <property type="entry name" value="CYCLOPROPANE-FATTY-ACYL-PHOSPHOLIPID SYNTHASE"/>
    <property type="match status" value="1"/>
</dbReference>
<dbReference type="InterPro" id="IPR050723">
    <property type="entry name" value="CFA/CMAS"/>
</dbReference>
<evidence type="ECO:0000256" key="5">
    <source>
        <dbReference type="ARBA" id="ARBA00023098"/>
    </source>
</evidence>
<dbReference type="InterPro" id="IPR003333">
    <property type="entry name" value="CMAS"/>
</dbReference>
<dbReference type="EMBL" id="BMLK01000012">
    <property type="protein sequence ID" value="GGN52631.1"/>
    <property type="molecule type" value="Genomic_DNA"/>
</dbReference>
<reference evidence="7" key="1">
    <citation type="journal article" date="2019" name="Int. J. Syst. Evol. Microbiol.">
        <title>The Global Catalogue of Microorganisms (GCM) 10K type strain sequencing project: providing services to taxonomists for standard genome sequencing and annotation.</title>
        <authorList>
            <consortium name="The Broad Institute Genomics Platform"/>
            <consortium name="The Broad Institute Genome Sequencing Center for Infectious Disease"/>
            <person name="Wu L."/>
            <person name="Ma J."/>
        </authorList>
    </citation>
    <scope>NUCLEOTIDE SEQUENCE [LARGE SCALE GENOMIC DNA]</scope>
    <source>
        <strain evidence="7">CGMCC 1.6784</strain>
    </source>
</reference>
<comment type="caution">
    <text evidence="6">The sequence shown here is derived from an EMBL/GenBank/DDBJ whole genome shotgun (WGS) entry which is preliminary data.</text>
</comment>
<protein>
    <submittedName>
        <fullName evidence="6">Cyclopropane-fatty-acyl-phospholipid synthase</fullName>
    </submittedName>
</protein>
<dbReference type="PIRSF" id="PIRSF003085">
    <property type="entry name" value="CMAS"/>
    <property type="match status" value="1"/>
</dbReference>
<accession>A0ABQ2JRQ3</accession>
<keyword evidence="2" id="KW-0489">Methyltransferase</keyword>
<dbReference type="Gene3D" id="3.40.50.150">
    <property type="entry name" value="Vaccinia Virus protein VP39"/>
    <property type="match status" value="1"/>
</dbReference>
<keyword evidence="7" id="KW-1185">Reference proteome</keyword>
<comment type="similarity">
    <text evidence="1">Belongs to the CFA/CMAS family.</text>
</comment>
<gene>
    <name evidence="6" type="ORF">GCM10011349_26350</name>
</gene>
<evidence type="ECO:0000256" key="4">
    <source>
        <dbReference type="ARBA" id="ARBA00022691"/>
    </source>
</evidence>
<organism evidence="6 7">
    <name type="scientific">Novosphingobium indicum</name>
    <dbReference type="NCBI Taxonomy" id="462949"/>
    <lineage>
        <taxon>Bacteria</taxon>
        <taxon>Pseudomonadati</taxon>
        <taxon>Pseudomonadota</taxon>
        <taxon>Alphaproteobacteria</taxon>
        <taxon>Sphingomonadales</taxon>
        <taxon>Sphingomonadaceae</taxon>
        <taxon>Novosphingobium</taxon>
    </lineage>
</organism>
<evidence type="ECO:0000313" key="6">
    <source>
        <dbReference type="EMBL" id="GGN52631.1"/>
    </source>
</evidence>
<dbReference type="PANTHER" id="PTHR43667:SF1">
    <property type="entry name" value="CYCLOPROPANE-FATTY-ACYL-PHOSPHOLIPID SYNTHASE"/>
    <property type="match status" value="1"/>
</dbReference>
<keyword evidence="3" id="KW-0808">Transferase</keyword>
<dbReference type="Proteomes" id="UP000605099">
    <property type="component" value="Unassembled WGS sequence"/>
</dbReference>
<dbReference type="Pfam" id="PF02353">
    <property type="entry name" value="CMAS"/>
    <property type="match status" value="1"/>
</dbReference>
<dbReference type="InterPro" id="IPR029063">
    <property type="entry name" value="SAM-dependent_MTases_sf"/>
</dbReference>
<dbReference type="CDD" id="cd02440">
    <property type="entry name" value="AdoMet_MTases"/>
    <property type="match status" value="1"/>
</dbReference>
<keyword evidence="4" id="KW-0949">S-adenosyl-L-methionine</keyword>
<evidence type="ECO:0000313" key="7">
    <source>
        <dbReference type="Proteomes" id="UP000605099"/>
    </source>
</evidence>
<evidence type="ECO:0000256" key="2">
    <source>
        <dbReference type="ARBA" id="ARBA00022603"/>
    </source>
</evidence>
<dbReference type="RefSeq" id="WP_188820157.1">
    <property type="nucleotide sequence ID" value="NZ_BMLK01000012.1"/>
</dbReference>
<name>A0ABQ2JRQ3_9SPHN</name>
<evidence type="ECO:0000256" key="1">
    <source>
        <dbReference type="ARBA" id="ARBA00010815"/>
    </source>
</evidence>
<dbReference type="SUPFAM" id="SSF53335">
    <property type="entry name" value="S-adenosyl-L-methionine-dependent methyltransferases"/>
    <property type="match status" value="1"/>
</dbReference>